<dbReference type="OrthoDB" id="6275059at2759"/>
<sequence length="105" mass="12210">MDVMMYFIFLTVLITAITADMSEWTRCRRNGDFSSHSLQQMFEPTINRSVLCDTETDGGGWIIFQRRVIGDWSFYRGWDAYVKGFGALSSDHWLGLDHVHRLTSH</sequence>
<keyword evidence="4" id="KW-1185">Reference proteome</keyword>
<comment type="caution">
    <text evidence="3">The sequence shown here is derived from an EMBL/GenBank/DDBJ whole genome shotgun (WGS) entry which is preliminary data.</text>
</comment>
<dbReference type="InterPro" id="IPR014716">
    <property type="entry name" value="Fibrinogen_a/b/g_C_1"/>
</dbReference>
<dbReference type="GO" id="GO:0005615">
    <property type="term" value="C:extracellular space"/>
    <property type="evidence" value="ECO:0007669"/>
    <property type="project" value="TreeGrafter"/>
</dbReference>
<proteinExistence type="predicted"/>
<dbReference type="STRING" id="188477.A0A3S0Z7R3"/>
<keyword evidence="1" id="KW-0732">Signal</keyword>
<dbReference type="EMBL" id="RQTK01001997">
    <property type="protein sequence ID" value="RUS68811.1"/>
    <property type="molecule type" value="Genomic_DNA"/>
</dbReference>
<name>A0A3S0Z7R3_ELYCH</name>
<dbReference type="Pfam" id="PF00147">
    <property type="entry name" value="Fibrinogen_C"/>
    <property type="match status" value="1"/>
</dbReference>
<dbReference type="InterPro" id="IPR050373">
    <property type="entry name" value="Fibrinogen_C-term_domain"/>
</dbReference>
<dbReference type="InterPro" id="IPR002181">
    <property type="entry name" value="Fibrinogen_a/b/g_C_dom"/>
</dbReference>
<dbReference type="PROSITE" id="PS51406">
    <property type="entry name" value="FIBRINOGEN_C_2"/>
    <property type="match status" value="1"/>
</dbReference>
<reference evidence="3 4" key="1">
    <citation type="submission" date="2019-01" db="EMBL/GenBank/DDBJ databases">
        <title>A draft genome assembly of the solar-powered sea slug Elysia chlorotica.</title>
        <authorList>
            <person name="Cai H."/>
            <person name="Li Q."/>
            <person name="Fang X."/>
            <person name="Li J."/>
            <person name="Curtis N.E."/>
            <person name="Altenburger A."/>
            <person name="Shibata T."/>
            <person name="Feng M."/>
            <person name="Maeda T."/>
            <person name="Schwartz J.A."/>
            <person name="Shigenobu S."/>
            <person name="Lundholm N."/>
            <person name="Nishiyama T."/>
            <person name="Yang H."/>
            <person name="Hasebe M."/>
            <person name="Li S."/>
            <person name="Pierce S.K."/>
            <person name="Wang J."/>
        </authorList>
    </citation>
    <scope>NUCLEOTIDE SEQUENCE [LARGE SCALE GENOMIC DNA]</scope>
    <source>
        <strain evidence="3">EC2010</strain>
        <tissue evidence="3">Whole organism of an adult</tissue>
    </source>
</reference>
<gene>
    <name evidence="3" type="ORF">EGW08_023426</name>
</gene>
<accession>A0A3S0Z7R3</accession>
<feature type="non-terminal residue" evidence="3">
    <location>
        <position position="105"/>
    </location>
</feature>
<feature type="signal peptide" evidence="1">
    <location>
        <begin position="1"/>
        <end position="19"/>
    </location>
</feature>
<dbReference type="SUPFAM" id="SSF56496">
    <property type="entry name" value="Fibrinogen C-terminal domain-like"/>
    <property type="match status" value="1"/>
</dbReference>
<feature type="domain" description="Fibrinogen C-terminal" evidence="2">
    <location>
        <begin position="18"/>
        <end position="105"/>
    </location>
</feature>
<dbReference type="PANTHER" id="PTHR19143">
    <property type="entry name" value="FIBRINOGEN/TENASCIN/ANGIOPOEITIN"/>
    <property type="match status" value="1"/>
</dbReference>
<dbReference type="AlphaFoldDB" id="A0A3S0Z7R3"/>
<dbReference type="Gene3D" id="3.90.215.10">
    <property type="entry name" value="Gamma Fibrinogen, chain A, domain 1"/>
    <property type="match status" value="1"/>
</dbReference>
<evidence type="ECO:0000313" key="3">
    <source>
        <dbReference type="EMBL" id="RUS68811.1"/>
    </source>
</evidence>
<organism evidence="3 4">
    <name type="scientific">Elysia chlorotica</name>
    <name type="common">Eastern emerald elysia</name>
    <name type="synonym">Sea slug</name>
    <dbReference type="NCBI Taxonomy" id="188477"/>
    <lineage>
        <taxon>Eukaryota</taxon>
        <taxon>Metazoa</taxon>
        <taxon>Spiralia</taxon>
        <taxon>Lophotrochozoa</taxon>
        <taxon>Mollusca</taxon>
        <taxon>Gastropoda</taxon>
        <taxon>Heterobranchia</taxon>
        <taxon>Euthyneura</taxon>
        <taxon>Panpulmonata</taxon>
        <taxon>Sacoglossa</taxon>
        <taxon>Placobranchoidea</taxon>
        <taxon>Plakobranchidae</taxon>
        <taxon>Elysia</taxon>
    </lineage>
</organism>
<dbReference type="Proteomes" id="UP000271974">
    <property type="component" value="Unassembled WGS sequence"/>
</dbReference>
<dbReference type="InterPro" id="IPR036056">
    <property type="entry name" value="Fibrinogen-like_C"/>
</dbReference>
<protein>
    <recommendedName>
        <fullName evidence="2">Fibrinogen C-terminal domain-containing protein</fullName>
    </recommendedName>
</protein>
<feature type="chain" id="PRO_5018655870" description="Fibrinogen C-terminal domain-containing protein" evidence="1">
    <location>
        <begin position="20"/>
        <end position="105"/>
    </location>
</feature>
<evidence type="ECO:0000259" key="2">
    <source>
        <dbReference type="PROSITE" id="PS51406"/>
    </source>
</evidence>
<evidence type="ECO:0000256" key="1">
    <source>
        <dbReference type="SAM" id="SignalP"/>
    </source>
</evidence>
<evidence type="ECO:0000313" key="4">
    <source>
        <dbReference type="Proteomes" id="UP000271974"/>
    </source>
</evidence>